<dbReference type="RefSeq" id="XP_008189844.1">
    <property type="nucleotide sequence ID" value="XM_008191622.1"/>
</dbReference>
<dbReference type="PANTHER" id="PTHR37162">
    <property type="entry name" value="HAT FAMILY DIMERISATION DOMAINCONTAINING PROTEIN-RELATED"/>
    <property type="match status" value="1"/>
</dbReference>
<evidence type="ECO:0000313" key="2">
    <source>
        <dbReference type="EnsemblMetazoa" id="XP_008189844.1"/>
    </source>
</evidence>
<proteinExistence type="predicted"/>
<accession>A0A8R2FDG9</accession>
<evidence type="ECO:0000313" key="3">
    <source>
        <dbReference type="Proteomes" id="UP000007819"/>
    </source>
</evidence>
<sequence>MGKTQYPQKFRDEWLVESLFKDWLLKIEENDTKCRCRFCKTEINSKRFDLLQHSKSKKHLEASKAFSTSRSMTTFVQQTSLKTAAAEGALALFIAVHCSILSCDHLGILCKKQFQESEAGKNIRMHRTKCTTVIINVLSPHFQATLRASIGDQPFSLLIDESTDISVLKFLGITIMYFDLKVGKIVSTYLALVEMEACDADAIQKAVCDAIEKKGLDITKMVGLGSDNASVMVGINNGVYTKLKEKVPSLIHIPCVCHSLQLAVSAAASATLPRNIDYLIKETYNWFSHSTLRQAQYKNLYSAINDGHNPLKIVKSCDTRWLSIETAVCRILTQWIELKTLFGIARQKEKCYSAEVLYGMYCDSNNLAYLTYLHPILKEVQMVNKSFESNNADPSKLLCDLTLLVSSVAKRFVNPYCREDPLVCNMDSHISPNIQWPYEFTQILQDSKSSEESKKLLKERLVSFLQILLKQLQQRLPKNIALMEKVSMISIKNCLRVIKEPLTPFLELLKLDVQIIDKINFQWQNLTHVKWIEKANTIKFWQEVAEYSDASGLNPYNELSSVAIKLLSLPWSNADVERLFSQMNIVKTKLRNRMGPKLLDSILTIKAGLRRVEMCCSQYPLPPEVLTLVSKAYNISPSQENLPQNNNEGEGHLGEYLDVDSPILF</sequence>
<feature type="domain" description="HAT C-terminal dimerisation" evidence="1">
    <location>
        <begin position="536"/>
        <end position="606"/>
    </location>
</feature>
<dbReference type="Proteomes" id="UP000007819">
    <property type="component" value="Unassembled WGS sequence"/>
</dbReference>
<reference evidence="3" key="1">
    <citation type="submission" date="2010-06" db="EMBL/GenBank/DDBJ databases">
        <authorList>
            <person name="Jiang H."/>
            <person name="Abraham K."/>
            <person name="Ali S."/>
            <person name="Alsbrooks S.L."/>
            <person name="Anim B.N."/>
            <person name="Anosike U.S."/>
            <person name="Attaway T."/>
            <person name="Bandaranaike D.P."/>
            <person name="Battles P.K."/>
            <person name="Bell S.N."/>
            <person name="Bell A.V."/>
            <person name="Beltran B."/>
            <person name="Bickham C."/>
            <person name="Bustamante Y."/>
            <person name="Caleb T."/>
            <person name="Canada A."/>
            <person name="Cardenas V."/>
            <person name="Carter K."/>
            <person name="Chacko J."/>
            <person name="Chandrabose M.N."/>
            <person name="Chavez D."/>
            <person name="Chavez A."/>
            <person name="Chen L."/>
            <person name="Chu H.-S."/>
            <person name="Claassen K.J."/>
            <person name="Cockrell R."/>
            <person name="Collins M."/>
            <person name="Cooper J.A."/>
            <person name="Cree A."/>
            <person name="Curry S.M."/>
            <person name="Da Y."/>
            <person name="Dao M.D."/>
            <person name="Das B."/>
            <person name="Davila M.-L."/>
            <person name="Davy-Carroll L."/>
            <person name="Denson S."/>
            <person name="Dinh H."/>
            <person name="Ebong V.E."/>
            <person name="Edwards J.R."/>
            <person name="Egan A."/>
            <person name="El-Daye J."/>
            <person name="Escobedo L."/>
            <person name="Fernandez S."/>
            <person name="Fernando P.R."/>
            <person name="Flagg N."/>
            <person name="Forbes L.D."/>
            <person name="Fowler R.G."/>
            <person name="Fu Q."/>
            <person name="Gabisi R.A."/>
            <person name="Ganer J."/>
            <person name="Garbino Pronczuk A."/>
            <person name="Garcia R.M."/>
            <person name="Garner T."/>
            <person name="Garrett T.E."/>
            <person name="Gonzalez D.A."/>
            <person name="Hamid H."/>
            <person name="Hawkins E.S."/>
            <person name="Hirani K."/>
            <person name="Hogues M.E."/>
            <person name="Hollins B."/>
            <person name="Hsiao C.-H."/>
            <person name="Jabil R."/>
            <person name="James M.L."/>
            <person name="Jhangiani S.N."/>
            <person name="Johnson B."/>
            <person name="Johnson Q."/>
            <person name="Joshi V."/>
            <person name="Kalu J.B."/>
            <person name="Kam C."/>
            <person name="Kashfia A."/>
            <person name="Keebler J."/>
            <person name="Kisamo H."/>
            <person name="Kovar C.L."/>
            <person name="Lago L.A."/>
            <person name="Lai C.-Y."/>
            <person name="Laidlaw J."/>
            <person name="Lara F."/>
            <person name="Le T.-K."/>
            <person name="Lee S.L."/>
            <person name="Legall F.H."/>
            <person name="Lemon S.J."/>
            <person name="Lewis L.R."/>
            <person name="Li B."/>
            <person name="Liu Y."/>
            <person name="Liu Y.-S."/>
            <person name="Lopez J."/>
            <person name="Lozado R.J."/>
            <person name="Lu J."/>
            <person name="Madu R.C."/>
            <person name="Maheshwari M."/>
            <person name="Maheshwari R."/>
            <person name="Malloy K."/>
            <person name="Martinez E."/>
            <person name="Mathew T."/>
            <person name="Mercado I.C."/>
            <person name="Mercado C."/>
            <person name="Meyer B."/>
            <person name="Montgomery K."/>
            <person name="Morgan M.B."/>
            <person name="Munidasa M."/>
            <person name="Nazareth L.V."/>
            <person name="Nelson J."/>
            <person name="Ng B.M."/>
            <person name="Nguyen N.B."/>
            <person name="Nguyen P.Q."/>
            <person name="Nguyen T."/>
            <person name="Obregon M."/>
            <person name="Okwuonu G.O."/>
            <person name="Onwere C.G."/>
            <person name="Orozco G."/>
            <person name="Parra A."/>
            <person name="Patel S."/>
            <person name="Patil S."/>
            <person name="Perez A."/>
            <person name="Perez Y."/>
            <person name="Pham C."/>
            <person name="Primus E.L."/>
            <person name="Pu L.-L."/>
            <person name="Puazo M."/>
            <person name="Qin X."/>
            <person name="Quiroz J.B."/>
            <person name="Reese J."/>
            <person name="Richards S."/>
            <person name="Rives C.M."/>
            <person name="Robberts R."/>
            <person name="Ruiz S.J."/>
            <person name="Ruiz M.J."/>
            <person name="Santibanez J."/>
            <person name="Schneider B.W."/>
            <person name="Sisson I."/>
            <person name="Smith M."/>
            <person name="Sodergren E."/>
            <person name="Song X.-Z."/>
            <person name="Song B.B."/>
            <person name="Summersgill H."/>
            <person name="Thelus R."/>
            <person name="Thornton R.D."/>
            <person name="Trejos Z.Y."/>
            <person name="Usmani K."/>
            <person name="Vattathil S."/>
            <person name="Villasana D."/>
            <person name="Walker D.L."/>
            <person name="Wang S."/>
            <person name="Wang K."/>
            <person name="White C.S."/>
            <person name="Williams A.C."/>
            <person name="Williamson J."/>
            <person name="Wilson K."/>
            <person name="Woghiren I.O."/>
            <person name="Woodworth J.R."/>
            <person name="Worley K.C."/>
            <person name="Wright R.A."/>
            <person name="Wu W."/>
            <person name="Young L."/>
            <person name="Zhang L."/>
            <person name="Zhang J."/>
            <person name="Zhu Y."/>
            <person name="Muzny D.M."/>
            <person name="Weinstock G."/>
            <person name="Gibbs R.A."/>
        </authorList>
    </citation>
    <scope>NUCLEOTIDE SEQUENCE [LARGE SCALE GENOMIC DNA]</scope>
    <source>
        <strain evidence="3">LSR1</strain>
    </source>
</reference>
<organism evidence="2 3">
    <name type="scientific">Acyrthosiphon pisum</name>
    <name type="common">Pea aphid</name>
    <dbReference type="NCBI Taxonomy" id="7029"/>
    <lineage>
        <taxon>Eukaryota</taxon>
        <taxon>Metazoa</taxon>
        <taxon>Ecdysozoa</taxon>
        <taxon>Arthropoda</taxon>
        <taxon>Hexapoda</taxon>
        <taxon>Insecta</taxon>
        <taxon>Pterygota</taxon>
        <taxon>Neoptera</taxon>
        <taxon>Paraneoptera</taxon>
        <taxon>Hemiptera</taxon>
        <taxon>Sternorrhyncha</taxon>
        <taxon>Aphidomorpha</taxon>
        <taxon>Aphidoidea</taxon>
        <taxon>Aphididae</taxon>
        <taxon>Macrosiphini</taxon>
        <taxon>Acyrthosiphon</taxon>
    </lineage>
</organism>
<name>A0A8R2FDG9_ACYPI</name>
<dbReference type="PANTHER" id="PTHR37162:SF1">
    <property type="entry name" value="BED-TYPE DOMAIN-CONTAINING PROTEIN"/>
    <property type="match status" value="1"/>
</dbReference>
<dbReference type="AlphaFoldDB" id="A0A8R2FDG9"/>
<evidence type="ECO:0000259" key="1">
    <source>
        <dbReference type="Pfam" id="PF05699"/>
    </source>
</evidence>
<dbReference type="SUPFAM" id="SSF53098">
    <property type="entry name" value="Ribonuclease H-like"/>
    <property type="match status" value="1"/>
</dbReference>
<dbReference type="KEGG" id="api:103311853"/>
<dbReference type="GeneID" id="103311853"/>
<dbReference type="GO" id="GO:0046983">
    <property type="term" value="F:protein dimerization activity"/>
    <property type="evidence" value="ECO:0007669"/>
    <property type="project" value="InterPro"/>
</dbReference>
<dbReference type="InterPro" id="IPR008906">
    <property type="entry name" value="HATC_C_dom"/>
</dbReference>
<protein>
    <recommendedName>
        <fullName evidence="1">HAT C-terminal dimerisation domain-containing protein</fullName>
    </recommendedName>
</protein>
<keyword evidence="3" id="KW-1185">Reference proteome</keyword>
<dbReference type="Pfam" id="PF05699">
    <property type="entry name" value="Dimer_Tnp_hAT"/>
    <property type="match status" value="1"/>
</dbReference>
<reference evidence="2" key="2">
    <citation type="submission" date="2022-06" db="UniProtKB">
        <authorList>
            <consortium name="EnsemblMetazoa"/>
        </authorList>
    </citation>
    <scope>IDENTIFICATION</scope>
</reference>
<dbReference type="OrthoDB" id="6618748at2759"/>
<dbReference type="InterPro" id="IPR012337">
    <property type="entry name" value="RNaseH-like_sf"/>
</dbReference>
<dbReference type="EnsemblMetazoa" id="XM_008191622.1">
    <property type="protein sequence ID" value="XP_008189844.1"/>
    <property type="gene ID" value="LOC103311853"/>
</dbReference>